<keyword evidence="7 13" id="KW-0808">Transferase</keyword>
<dbReference type="GO" id="GO:0005886">
    <property type="term" value="C:plasma membrane"/>
    <property type="evidence" value="ECO:0007669"/>
    <property type="project" value="TreeGrafter"/>
</dbReference>
<name>A0A6N9T5R2_9HYPH</name>
<dbReference type="NCBIfam" id="TIGR00682">
    <property type="entry name" value="lpxK"/>
    <property type="match status" value="1"/>
</dbReference>
<dbReference type="InterPro" id="IPR003758">
    <property type="entry name" value="LpxK"/>
</dbReference>
<evidence type="ECO:0000256" key="10">
    <source>
        <dbReference type="ARBA" id="ARBA00022840"/>
    </source>
</evidence>
<organism evidence="14 15">
    <name type="scientific">Jiella pacifica</name>
    <dbReference type="NCBI Taxonomy" id="2696469"/>
    <lineage>
        <taxon>Bacteria</taxon>
        <taxon>Pseudomonadati</taxon>
        <taxon>Pseudomonadota</taxon>
        <taxon>Alphaproteobacteria</taxon>
        <taxon>Hyphomicrobiales</taxon>
        <taxon>Aurantimonadaceae</taxon>
        <taxon>Jiella</taxon>
    </lineage>
</organism>
<evidence type="ECO:0000256" key="4">
    <source>
        <dbReference type="ARBA" id="ARBA00016436"/>
    </source>
</evidence>
<evidence type="ECO:0000313" key="14">
    <source>
        <dbReference type="EMBL" id="NDW04278.1"/>
    </source>
</evidence>
<keyword evidence="8 13" id="KW-0547">Nucleotide-binding</keyword>
<comment type="function">
    <text evidence="1 13">Transfers the gamma-phosphate of ATP to the 4'-position of a tetraacyldisaccharide 1-phosphate intermediate (termed DS-1-P) to form tetraacyldisaccharide 1,4'-bis-phosphate (lipid IVA).</text>
</comment>
<comment type="similarity">
    <text evidence="13">Belongs to the LpxK family.</text>
</comment>
<dbReference type="InterPro" id="IPR027417">
    <property type="entry name" value="P-loop_NTPase"/>
</dbReference>
<dbReference type="Pfam" id="PF02606">
    <property type="entry name" value="LpxK"/>
    <property type="match status" value="1"/>
</dbReference>
<evidence type="ECO:0000256" key="8">
    <source>
        <dbReference type="ARBA" id="ARBA00022741"/>
    </source>
</evidence>
<accession>A0A6N9T5R2</accession>
<comment type="catalytic activity">
    <reaction evidence="13">
        <text>a lipid A disaccharide + ATP = a lipid IVA + ADP + H(+)</text>
        <dbReference type="Rhea" id="RHEA:67840"/>
        <dbReference type="ChEBI" id="CHEBI:15378"/>
        <dbReference type="ChEBI" id="CHEBI:30616"/>
        <dbReference type="ChEBI" id="CHEBI:176343"/>
        <dbReference type="ChEBI" id="CHEBI:176425"/>
        <dbReference type="ChEBI" id="CHEBI:456216"/>
        <dbReference type="EC" id="2.7.1.130"/>
    </reaction>
</comment>
<evidence type="ECO:0000256" key="6">
    <source>
        <dbReference type="ARBA" id="ARBA00022556"/>
    </source>
</evidence>
<dbReference type="SUPFAM" id="SSF52540">
    <property type="entry name" value="P-loop containing nucleoside triphosphate hydrolases"/>
    <property type="match status" value="1"/>
</dbReference>
<comment type="caution">
    <text evidence="14">The sequence shown here is derived from an EMBL/GenBank/DDBJ whole genome shotgun (WGS) entry which is preliminary data.</text>
</comment>
<sequence length="348" mass="37052">MRSGRAPDFWWRDATLASDLLVPAAAVYGSLARRNLRTGRRVAFDVPVLCVGNFTAGGGGKTPTALALAGAAAALGRRPGFVSRGHGRKRSGAMVVEPSRHGVADVGDEPLLLAAAAPTAVGADRAAALSRLLEETDADFAIMDDGFQSQRLAIDYAVIALDARRGIGNGRVIPAGPLRAPLLDQVRRADALLVIGEGEGREKPLRAMARAGRAIFQARLVSKSRHILIGERLLAFAGIADPQKFYASLGELGAELVQTRDFPDHHAFTDAELDGLTETAAKEKLILTTTRKDAVRLATGSEAARAFLQDCAVLDVALEFVGASDARRIVEATLAAFDRRRWRMVSKS</sequence>
<dbReference type="HAMAP" id="MF_00409">
    <property type="entry name" value="LpxK"/>
    <property type="match status" value="1"/>
</dbReference>
<dbReference type="GO" id="GO:0009029">
    <property type="term" value="F:lipid-A 4'-kinase activity"/>
    <property type="evidence" value="ECO:0007669"/>
    <property type="project" value="UniProtKB-UniRule"/>
</dbReference>
<gene>
    <name evidence="13" type="primary">lpxK</name>
    <name evidence="14" type="ORF">GTK09_07535</name>
</gene>
<dbReference type="EMBL" id="JAAAMG010000004">
    <property type="protein sequence ID" value="NDW04278.1"/>
    <property type="molecule type" value="Genomic_DNA"/>
</dbReference>
<dbReference type="GO" id="GO:0009245">
    <property type="term" value="P:lipid A biosynthetic process"/>
    <property type="evidence" value="ECO:0007669"/>
    <property type="project" value="UniProtKB-UniRule"/>
</dbReference>
<dbReference type="Proteomes" id="UP000469011">
    <property type="component" value="Unassembled WGS sequence"/>
</dbReference>
<evidence type="ECO:0000256" key="2">
    <source>
        <dbReference type="ARBA" id="ARBA00004870"/>
    </source>
</evidence>
<evidence type="ECO:0000256" key="1">
    <source>
        <dbReference type="ARBA" id="ARBA00002274"/>
    </source>
</evidence>
<keyword evidence="10 13" id="KW-0067">ATP-binding</keyword>
<protein>
    <recommendedName>
        <fullName evidence="4 13">Tetraacyldisaccharide 4'-kinase</fullName>
        <ecNumber evidence="3 13">2.7.1.130</ecNumber>
    </recommendedName>
    <alternativeName>
        <fullName evidence="12 13">Lipid A 4'-kinase</fullName>
    </alternativeName>
</protein>
<proteinExistence type="inferred from homology"/>
<dbReference type="GO" id="GO:0005524">
    <property type="term" value="F:ATP binding"/>
    <property type="evidence" value="ECO:0007669"/>
    <property type="project" value="UniProtKB-UniRule"/>
</dbReference>
<keyword evidence="11 13" id="KW-0443">Lipid metabolism</keyword>
<dbReference type="RefSeq" id="WP_163462375.1">
    <property type="nucleotide sequence ID" value="NZ_JAAAMG010000004.1"/>
</dbReference>
<dbReference type="AlphaFoldDB" id="A0A6N9T5R2"/>
<dbReference type="PANTHER" id="PTHR42724">
    <property type="entry name" value="TETRAACYLDISACCHARIDE 4'-KINASE"/>
    <property type="match status" value="1"/>
</dbReference>
<comment type="pathway">
    <text evidence="2 13">Glycolipid biosynthesis; lipid IV(A) biosynthesis; lipid IV(A) from (3R)-3-hydroxytetradecanoyl-[acyl-carrier-protein] and UDP-N-acetyl-alpha-D-glucosamine: step 6/6.</text>
</comment>
<keyword evidence="9 13" id="KW-0418">Kinase</keyword>
<feature type="binding site" evidence="13">
    <location>
        <begin position="55"/>
        <end position="62"/>
    </location>
    <ligand>
        <name>ATP</name>
        <dbReference type="ChEBI" id="CHEBI:30616"/>
    </ligand>
</feature>
<evidence type="ECO:0000256" key="9">
    <source>
        <dbReference type="ARBA" id="ARBA00022777"/>
    </source>
</evidence>
<evidence type="ECO:0000256" key="7">
    <source>
        <dbReference type="ARBA" id="ARBA00022679"/>
    </source>
</evidence>
<reference evidence="14 15" key="1">
    <citation type="submission" date="2020-01" db="EMBL/GenBank/DDBJ databases">
        <title>Jiella pacifica sp. nov.</title>
        <authorList>
            <person name="Xue Z."/>
            <person name="Zhu S."/>
            <person name="Chen J."/>
            <person name="Yang J."/>
        </authorList>
    </citation>
    <scope>NUCLEOTIDE SEQUENCE [LARGE SCALE GENOMIC DNA]</scope>
    <source>
        <strain evidence="14 15">40Bstr34</strain>
    </source>
</reference>
<keyword evidence="15" id="KW-1185">Reference proteome</keyword>
<dbReference type="UniPathway" id="UPA00359">
    <property type="reaction ID" value="UER00482"/>
</dbReference>
<evidence type="ECO:0000313" key="15">
    <source>
        <dbReference type="Proteomes" id="UP000469011"/>
    </source>
</evidence>
<keyword evidence="6 13" id="KW-0441">Lipid A biosynthesis</keyword>
<keyword evidence="5 13" id="KW-0444">Lipid biosynthesis</keyword>
<dbReference type="PANTHER" id="PTHR42724:SF1">
    <property type="entry name" value="TETRAACYLDISACCHARIDE 4'-KINASE, MITOCHONDRIAL-RELATED"/>
    <property type="match status" value="1"/>
</dbReference>
<evidence type="ECO:0000256" key="3">
    <source>
        <dbReference type="ARBA" id="ARBA00012071"/>
    </source>
</evidence>
<evidence type="ECO:0000256" key="13">
    <source>
        <dbReference type="HAMAP-Rule" id="MF_00409"/>
    </source>
</evidence>
<evidence type="ECO:0000256" key="11">
    <source>
        <dbReference type="ARBA" id="ARBA00023098"/>
    </source>
</evidence>
<dbReference type="EC" id="2.7.1.130" evidence="3 13"/>
<dbReference type="GO" id="GO:0009244">
    <property type="term" value="P:lipopolysaccharide core region biosynthetic process"/>
    <property type="evidence" value="ECO:0007669"/>
    <property type="project" value="TreeGrafter"/>
</dbReference>
<evidence type="ECO:0000256" key="12">
    <source>
        <dbReference type="ARBA" id="ARBA00029757"/>
    </source>
</evidence>
<evidence type="ECO:0000256" key="5">
    <source>
        <dbReference type="ARBA" id="ARBA00022516"/>
    </source>
</evidence>